<reference evidence="2 3" key="1">
    <citation type="submission" date="2017-11" db="EMBL/GenBank/DDBJ databases">
        <title>Population delineation of vibrios coincides with oyster pathogenicity.</title>
        <authorList>
            <person name="Bruto M."/>
            <person name="Labreuche Y."/>
            <person name="James A."/>
            <person name="Piel D."/>
            <person name="Chenivesse S."/>
            <person name="Petton B."/>
            <person name="Polz M.F."/>
            <person name="Le Roux F."/>
        </authorList>
    </citation>
    <scope>NUCLEOTIDE SEQUENCE [LARGE SCALE GENOMIC DNA]</scope>
    <source>
        <strain evidence="2 3">FF_144</strain>
    </source>
</reference>
<feature type="coiled-coil region" evidence="1">
    <location>
        <begin position="83"/>
        <end position="143"/>
    </location>
</feature>
<name>A0A2T5EW37_VIBSP</name>
<keyword evidence="1" id="KW-0175">Coiled coil</keyword>
<dbReference type="AlphaFoldDB" id="A0A2T5EW37"/>
<dbReference type="Proteomes" id="UP000244197">
    <property type="component" value="Unassembled WGS sequence"/>
</dbReference>
<comment type="caution">
    <text evidence="2">The sequence shown here is derived from an EMBL/GenBank/DDBJ whole genome shotgun (WGS) entry which is preliminary data.</text>
</comment>
<accession>A0A2T5EW37</accession>
<protein>
    <submittedName>
        <fullName evidence="2">Uncharacterized protein</fullName>
    </submittedName>
</protein>
<proteinExistence type="predicted"/>
<sequence length="181" mass="20386">MSRFKQGETSDAVKEKKLMITQSIIRKAKILDKIKSHSDIPSTLTCGASGFSQASINKWSDESFGVVSYSYNSARAEHNADALSELLNSIDGANNRLKHARKKVQSISVSDKTKPSRVSVDEVHRLREENEELKVALAEIYRAYMQLLDSCREDEQIDKAYRKLILEQARILGANRVAEVE</sequence>
<evidence type="ECO:0000256" key="1">
    <source>
        <dbReference type="SAM" id="Coils"/>
    </source>
</evidence>
<dbReference type="RefSeq" id="WP_108187666.1">
    <property type="nucleotide sequence ID" value="NZ_PIFK01000018.1"/>
</dbReference>
<gene>
    <name evidence="2" type="ORF">CWO07_10465</name>
</gene>
<evidence type="ECO:0000313" key="3">
    <source>
        <dbReference type="Proteomes" id="UP000244197"/>
    </source>
</evidence>
<evidence type="ECO:0000313" key="2">
    <source>
        <dbReference type="EMBL" id="PTP35344.1"/>
    </source>
</evidence>
<organism evidence="2 3">
    <name type="scientific">Vibrio splendidus</name>
    <dbReference type="NCBI Taxonomy" id="29497"/>
    <lineage>
        <taxon>Bacteria</taxon>
        <taxon>Pseudomonadati</taxon>
        <taxon>Pseudomonadota</taxon>
        <taxon>Gammaproteobacteria</taxon>
        <taxon>Vibrionales</taxon>
        <taxon>Vibrionaceae</taxon>
        <taxon>Vibrio</taxon>
    </lineage>
</organism>
<dbReference type="EMBL" id="PIFK01000018">
    <property type="protein sequence ID" value="PTP35344.1"/>
    <property type="molecule type" value="Genomic_DNA"/>
</dbReference>